<dbReference type="SUPFAM" id="SSF56281">
    <property type="entry name" value="Metallo-hydrolase/oxidoreductase"/>
    <property type="match status" value="1"/>
</dbReference>
<gene>
    <name evidence="3" type="ORF">DC3_04230</name>
</gene>
<dbReference type="CDD" id="cd07719">
    <property type="entry name" value="arylsulfatase_AtsA-like_MBL-fold"/>
    <property type="match status" value="1"/>
</dbReference>
<dbReference type="GO" id="GO:0042781">
    <property type="term" value="F:3'-tRNA processing endoribonuclease activity"/>
    <property type="evidence" value="ECO:0007669"/>
    <property type="project" value="TreeGrafter"/>
</dbReference>
<organism evidence="3 4">
    <name type="scientific">Deinococcus cellulosilyticus (strain DSM 18568 / NBRC 106333 / KACC 11606 / 5516J-15)</name>
    <dbReference type="NCBI Taxonomy" id="1223518"/>
    <lineage>
        <taxon>Bacteria</taxon>
        <taxon>Thermotogati</taxon>
        <taxon>Deinococcota</taxon>
        <taxon>Deinococci</taxon>
        <taxon>Deinococcales</taxon>
        <taxon>Deinococcaceae</taxon>
        <taxon>Deinococcus</taxon>
    </lineage>
</organism>
<dbReference type="Gene3D" id="3.60.15.10">
    <property type="entry name" value="Ribonuclease Z/Hydroxyacylglutathione hydrolase-like"/>
    <property type="match status" value="1"/>
</dbReference>
<dbReference type="SMART" id="SM00849">
    <property type="entry name" value="Lactamase_B"/>
    <property type="match status" value="1"/>
</dbReference>
<evidence type="ECO:0000313" key="4">
    <source>
        <dbReference type="Proteomes" id="UP000321306"/>
    </source>
</evidence>
<evidence type="ECO:0000259" key="2">
    <source>
        <dbReference type="SMART" id="SM00849"/>
    </source>
</evidence>
<dbReference type="Proteomes" id="UP000321306">
    <property type="component" value="Unassembled WGS sequence"/>
</dbReference>
<dbReference type="EMBL" id="BJXB01000001">
    <property type="protein sequence ID" value="GEM44788.1"/>
    <property type="molecule type" value="Genomic_DNA"/>
</dbReference>
<reference evidence="3 4" key="1">
    <citation type="submission" date="2019-07" db="EMBL/GenBank/DDBJ databases">
        <title>Whole genome shotgun sequence of Deinococcus cellulosilyticus NBRC 106333.</title>
        <authorList>
            <person name="Hosoyama A."/>
            <person name="Uohara A."/>
            <person name="Ohji S."/>
            <person name="Ichikawa N."/>
        </authorList>
    </citation>
    <scope>NUCLEOTIDE SEQUENCE [LARGE SCALE GENOMIC DNA]</scope>
    <source>
        <strain evidence="3 4">NBRC 106333</strain>
    </source>
</reference>
<dbReference type="InterPro" id="IPR044094">
    <property type="entry name" value="AtsA-like_MBL-fold"/>
</dbReference>
<name>A0A511MWY9_DEIC1</name>
<accession>A0A511MWY9</accession>
<keyword evidence="1" id="KW-0378">Hydrolase</keyword>
<proteinExistence type="predicted"/>
<dbReference type="InterPro" id="IPR036866">
    <property type="entry name" value="RibonucZ/Hydroxyglut_hydro"/>
</dbReference>
<sequence>MIVDMDHQEYIEPNFIRPIDPEEFSVVLLGTGTPRAYRGAAKPSVAVIVAGKVFLVDSGGEVVRQLIESGIMPQRIEHVFFTHHHYDHNGGFIDLFISSWRTHVGIIDGRKNAMKVYGPTNTREIIQKYHDALSYDISLRLSYNKSDTDGALIEFTEHDNGVLYDQDGVKVTAFEVDHRPVKPCIGMKFEYKGRSVVISGDTRPVENTVLHSQNADLLVHDAYNKTWLDQIAEQNPELAIQVTNPAKYHTTTLEAAEIAARAQVKHLVLTHHIPAPKRTPEAEASYLAGMGEIYSGPITLGRDLMEFRIL</sequence>
<dbReference type="InterPro" id="IPR001279">
    <property type="entry name" value="Metallo-B-lactamas"/>
</dbReference>
<evidence type="ECO:0000256" key="1">
    <source>
        <dbReference type="ARBA" id="ARBA00022801"/>
    </source>
</evidence>
<dbReference type="PANTHER" id="PTHR46018">
    <property type="entry name" value="ZINC PHOSPHODIESTERASE ELAC PROTEIN 1"/>
    <property type="match status" value="1"/>
</dbReference>
<dbReference type="AlphaFoldDB" id="A0A511MWY9"/>
<comment type="caution">
    <text evidence="3">The sequence shown here is derived from an EMBL/GenBank/DDBJ whole genome shotgun (WGS) entry which is preliminary data.</text>
</comment>
<keyword evidence="4" id="KW-1185">Reference proteome</keyword>
<dbReference type="PANTHER" id="PTHR46018:SF2">
    <property type="entry name" value="ZINC PHOSPHODIESTERASE ELAC PROTEIN 1"/>
    <property type="match status" value="1"/>
</dbReference>
<evidence type="ECO:0000313" key="3">
    <source>
        <dbReference type="EMBL" id="GEM44788.1"/>
    </source>
</evidence>
<dbReference type="Pfam" id="PF12706">
    <property type="entry name" value="Lactamase_B_2"/>
    <property type="match status" value="1"/>
</dbReference>
<protein>
    <submittedName>
        <fullName evidence="3">Ribonuclease Z</fullName>
    </submittedName>
</protein>
<feature type="domain" description="Metallo-beta-lactamase" evidence="2">
    <location>
        <begin position="41"/>
        <end position="242"/>
    </location>
</feature>